<name>A0A0P7ENB5_9GAMM</name>
<keyword evidence="3 6" id="KW-0808">Transferase</keyword>
<dbReference type="STRING" id="570156.AOG27_08165"/>
<comment type="similarity">
    <text evidence="1">Belongs to the glycosyltransferase group 1 family. Glycosyltransferase 4 subfamily.</text>
</comment>
<accession>A0A0P7ENB5</accession>
<evidence type="ECO:0000256" key="1">
    <source>
        <dbReference type="ARBA" id="ARBA00009481"/>
    </source>
</evidence>
<dbReference type="InterPro" id="IPR001296">
    <property type="entry name" value="Glyco_trans_1"/>
</dbReference>
<sequence>MTKKVTFVVNEFPVLSETFVIEQVCALIDRGFDVNILACKKTSDANLTPKFKKYKLDQKLTYLDTFARGAKGKLQMLISLIKNFHLIKSKNDYVKALFYSVKNKNLSSLRQLAICAQYAETRFDSDFVICHFLPNGHLAYALRKFSALHCDTIATIAHGYDISLYKVLSKWHYEYSKLVAGTELLLPISDRWADLLINKFNAEPAKVKVQHMGVNINHFNFSPRNISPESGPIKLIAVGRATEKKGLEYAIKAVSRTENTHLSIVGGGELLTELEQLAYKLNATDKVTLLGPLPHENVLKLLAESHVFILPSVTAKDGDMEGIPVALMEAMASGMLVLSTNHSGIPELIEHKKSGLLADERSVEQLVHNINYVVNNSRSMEKLIENARQKVERDFNNKELNEKLANLIINS</sequence>
<dbReference type="PANTHER" id="PTHR12526:SF640">
    <property type="entry name" value="COLANIC ACID BIOSYNTHESIS GLYCOSYLTRANSFERASE WCAL-RELATED"/>
    <property type="match status" value="1"/>
</dbReference>
<proteinExistence type="inferred from homology"/>
<evidence type="ECO:0000256" key="2">
    <source>
        <dbReference type="ARBA" id="ARBA00022676"/>
    </source>
</evidence>
<dbReference type="PANTHER" id="PTHR12526">
    <property type="entry name" value="GLYCOSYLTRANSFERASE"/>
    <property type="match status" value="1"/>
</dbReference>
<keyword evidence="2 6" id="KW-0328">Glycosyltransferase</keyword>
<dbReference type="EMBL" id="JAQPZS010000002">
    <property type="protein sequence ID" value="MEJ6494900.1"/>
    <property type="molecule type" value="Genomic_DNA"/>
</dbReference>
<evidence type="ECO:0000256" key="3">
    <source>
        <dbReference type="ARBA" id="ARBA00022679"/>
    </source>
</evidence>
<dbReference type="PATRIC" id="fig|570156.3.peg.2689"/>
<dbReference type="Pfam" id="PF00534">
    <property type="entry name" value="Glycos_transf_1"/>
    <property type="match status" value="1"/>
</dbReference>
<protein>
    <submittedName>
        <fullName evidence="6">Glycosyltransferase</fullName>
        <ecNumber evidence="6">2.4.-.-</ecNumber>
    </submittedName>
</protein>
<evidence type="ECO:0000259" key="4">
    <source>
        <dbReference type="Pfam" id="PF00534"/>
    </source>
</evidence>
<dbReference type="GO" id="GO:0016757">
    <property type="term" value="F:glycosyltransferase activity"/>
    <property type="evidence" value="ECO:0007669"/>
    <property type="project" value="UniProtKB-KW"/>
</dbReference>
<dbReference type="Proteomes" id="UP001377972">
    <property type="component" value="Unassembled WGS sequence"/>
</dbReference>
<dbReference type="OrthoDB" id="4611853at2"/>
<feature type="domain" description="Glycosyl transferase family 1" evidence="4">
    <location>
        <begin position="228"/>
        <end position="389"/>
    </location>
</feature>
<dbReference type="EMBL" id="LJTC01000004">
    <property type="protein sequence ID" value="KPM84265.1"/>
    <property type="molecule type" value="Genomic_DNA"/>
</dbReference>
<dbReference type="Gene3D" id="3.40.50.2000">
    <property type="entry name" value="Glycogen Phosphorylase B"/>
    <property type="match status" value="2"/>
</dbReference>
<dbReference type="AlphaFoldDB" id="A0A0P7ENB5"/>
<evidence type="ECO:0000313" key="8">
    <source>
        <dbReference type="Proteomes" id="UP001377972"/>
    </source>
</evidence>
<comment type="caution">
    <text evidence="5">The sequence shown here is derived from an EMBL/GenBank/DDBJ whole genome shotgun (WGS) entry which is preliminary data.</text>
</comment>
<dbReference type="Proteomes" id="UP000050378">
    <property type="component" value="Unassembled WGS sequence"/>
</dbReference>
<evidence type="ECO:0000313" key="7">
    <source>
        <dbReference type="Proteomes" id="UP000050378"/>
    </source>
</evidence>
<dbReference type="GO" id="GO:1901135">
    <property type="term" value="P:carbohydrate derivative metabolic process"/>
    <property type="evidence" value="ECO:0007669"/>
    <property type="project" value="UniProtKB-ARBA"/>
</dbReference>
<dbReference type="SUPFAM" id="SSF53756">
    <property type="entry name" value="UDP-Glycosyltransferase/glycogen phosphorylase"/>
    <property type="match status" value="1"/>
</dbReference>
<organism evidence="5 7">
    <name type="scientific">Pseudoalteromonas lipolytica</name>
    <dbReference type="NCBI Taxonomy" id="570156"/>
    <lineage>
        <taxon>Bacteria</taxon>
        <taxon>Pseudomonadati</taxon>
        <taxon>Pseudomonadota</taxon>
        <taxon>Gammaproteobacteria</taxon>
        <taxon>Alteromonadales</taxon>
        <taxon>Pseudoalteromonadaceae</taxon>
        <taxon>Pseudoalteromonas</taxon>
    </lineage>
</organism>
<evidence type="ECO:0000313" key="5">
    <source>
        <dbReference type="EMBL" id="KPM84265.1"/>
    </source>
</evidence>
<reference evidence="5 7" key="1">
    <citation type="submission" date="2015-09" db="EMBL/GenBank/DDBJ databases">
        <title>Draft Genome Sequence of Pseudoalteromonas lipolytica UCD-48B.</title>
        <authorList>
            <person name="Krusor M."/>
            <person name="Coil D.A."/>
            <person name="Lang J.M."/>
            <person name="Eisen J.A."/>
            <person name="Alexiev A."/>
        </authorList>
    </citation>
    <scope>NUCLEOTIDE SEQUENCE [LARGE SCALE GENOMIC DNA]</scope>
    <source>
        <strain evidence="5 7">UCD-48B</strain>
    </source>
</reference>
<reference evidence="6 8" key="2">
    <citation type="submission" date="2023-01" db="EMBL/GenBank/DDBJ databases">
        <title>Trichodesmium-associated heterotrophic epibiont bacteria.</title>
        <authorList>
            <person name="Cleveland C.S."/>
            <person name="Webb E.A."/>
        </authorList>
    </citation>
    <scope>NUCLEOTIDE SEQUENCE [LARGE SCALE GENOMIC DNA]</scope>
    <source>
        <strain evidence="6 8">USCH2</strain>
    </source>
</reference>
<evidence type="ECO:0000313" key="6">
    <source>
        <dbReference type="EMBL" id="MEJ6494900.1"/>
    </source>
</evidence>
<dbReference type="RefSeq" id="WP_054552522.1">
    <property type="nucleotide sequence ID" value="NZ_JAQPZS010000002.1"/>
</dbReference>
<keyword evidence="8" id="KW-1185">Reference proteome</keyword>
<gene>
    <name evidence="5" type="ORF">AOG27_08165</name>
    <name evidence="6" type="ORF">PQI24_02600</name>
</gene>
<dbReference type="EC" id="2.4.-.-" evidence="6"/>